<dbReference type="SUPFAM" id="SSF54523">
    <property type="entry name" value="Pili subunits"/>
    <property type="match status" value="1"/>
</dbReference>
<dbReference type="RefSeq" id="WP_184678744.1">
    <property type="nucleotide sequence ID" value="NZ_JACHGY010000001.1"/>
</dbReference>
<dbReference type="InterPro" id="IPR045584">
    <property type="entry name" value="Pilin-like"/>
</dbReference>
<dbReference type="NCBIfam" id="TIGR02532">
    <property type="entry name" value="IV_pilin_GFxxxE"/>
    <property type="match status" value="1"/>
</dbReference>
<evidence type="ECO:0000256" key="1">
    <source>
        <dbReference type="SAM" id="MobiDB-lite"/>
    </source>
</evidence>
<evidence type="ECO:0000259" key="3">
    <source>
        <dbReference type="Pfam" id="PF07596"/>
    </source>
</evidence>
<feature type="region of interest" description="Disordered" evidence="1">
    <location>
        <begin position="191"/>
        <end position="275"/>
    </location>
</feature>
<feature type="compositionally biased region" description="Basic and acidic residues" evidence="1">
    <location>
        <begin position="219"/>
        <end position="244"/>
    </location>
</feature>
<dbReference type="Pfam" id="PF07596">
    <property type="entry name" value="SBP_bac_10"/>
    <property type="match status" value="1"/>
</dbReference>
<accession>A0A7X0H8M8</accession>
<sequence length="275" mass="29462">MKLHQPQTRSAFTLIELLVVISIIALLIGILLPALGAARSSARDMACLSNLRQIGVGLYAYAQDHDELLPVSFYGGGAAGDQESDWVVQVSAYISGDAANTYVGGGKNLPSPVMQCPSAIIDSGRLHYGAHPLIFPVWFNGFATALGQYPMYQMKRPTEILFIADAMQNTGNPSQDDGDSYAALDRLDGGGRTPADLWSPDDYYNSGSADNEDPIIEGANKDRNFGDGEGDLRWRHGAGDKSDGSDEGSVNGLFGDGHAQINQRGTLLKKNVRPD</sequence>
<evidence type="ECO:0000256" key="2">
    <source>
        <dbReference type="SAM" id="Phobius"/>
    </source>
</evidence>
<dbReference type="EMBL" id="JACHGY010000001">
    <property type="protein sequence ID" value="MBB6431261.1"/>
    <property type="molecule type" value="Genomic_DNA"/>
</dbReference>
<proteinExistence type="predicted"/>
<dbReference type="Pfam" id="PF07963">
    <property type="entry name" value="N_methyl"/>
    <property type="match status" value="1"/>
</dbReference>
<keyword evidence="2" id="KW-1133">Transmembrane helix</keyword>
<dbReference type="Gene3D" id="3.30.700.10">
    <property type="entry name" value="Glycoprotein, Type 4 Pilin"/>
    <property type="match status" value="1"/>
</dbReference>
<dbReference type="PANTHER" id="PTHR30093:SF2">
    <property type="entry name" value="TYPE II SECRETION SYSTEM PROTEIN H"/>
    <property type="match status" value="1"/>
</dbReference>
<organism evidence="4 5">
    <name type="scientific">Algisphaera agarilytica</name>
    <dbReference type="NCBI Taxonomy" id="1385975"/>
    <lineage>
        <taxon>Bacteria</taxon>
        <taxon>Pseudomonadati</taxon>
        <taxon>Planctomycetota</taxon>
        <taxon>Phycisphaerae</taxon>
        <taxon>Phycisphaerales</taxon>
        <taxon>Phycisphaeraceae</taxon>
        <taxon>Algisphaera</taxon>
    </lineage>
</organism>
<evidence type="ECO:0000313" key="4">
    <source>
        <dbReference type="EMBL" id="MBB6431261.1"/>
    </source>
</evidence>
<dbReference type="PANTHER" id="PTHR30093">
    <property type="entry name" value="GENERAL SECRETION PATHWAY PROTEIN G"/>
    <property type="match status" value="1"/>
</dbReference>
<reference evidence="4 5" key="1">
    <citation type="submission" date="2020-08" db="EMBL/GenBank/DDBJ databases">
        <title>Genomic Encyclopedia of Type Strains, Phase IV (KMG-IV): sequencing the most valuable type-strain genomes for metagenomic binning, comparative biology and taxonomic classification.</title>
        <authorList>
            <person name="Goeker M."/>
        </authorList>
    </citation>
    <scope>NUCLEOTIDE SEQUENCE [LARGE SCALE GENOMIC DNA]</scope>
    <source>
        <strain evidence="4 5">DSM 103725</strain>
    </source>
</reference>
<protein>
    <submittedName>
        <fullName evidence="4">Prepilin-type N-terminal cleavage/methylation domain-containing protein/prepilin-type processing-associated H-X9-DG protein</fullName>
    </submittedName>
</protein>
<feature type="transmembrane region" description="Helical" evidence="2">
    <location>
        <begin position="12"/>
        <end position="35"/>
    </location>
</feature>
<keyword evidence="2" id="KW-0812">Transmembrane</keyword>
<name>A0A7X0H8M8_9BACT</name>
<dbReference type="Proteomes" id="UP000541810">
    <property type="component" value="Unassembled WGS sequence"/>
</dbReference>
<feature type="domain" description="DUF1559" evidence="3">
    <location>
        <begin position="37"/>
        <end position="94"/>
    </location>
</feature>
<dbReference type="AlphaFoldDB" id="A0A7X0H8M8"/>
<evidence type="ECO:0000313" key="5">
    <source>
        <dbReference type="Proteomes" id="UP000541810"/>
    </source>
</evidence>
<keyword evidence="5" id="KW-1185">Reference proteome</keyword>
<comment type="caution">
    <text evidence="4">The sequence shown here is derived from an EMBL/GenBank/DDBJ whole genome shotgun (WGS) entry which is preliminary data.</text>
</comment>
<keyword evidence="2" id="KW-0472">Membrane</keyword>
<dbReference type="InterPro" id="IPR012902">
    <property type="entry name" value="N_methyl_site"/>
</dbReference>
<dbReference type="InterPro" id="IPR011453">
    <property type="entry name" value="DUF1559"/>
</dbReference>
<gene>
    <name evidence="4" type="ORF">HNQ40_003067</name>
</gene>